<sequence length="53" mass="6506">MLCDFQTLQNVNFKKYHSILNIFGCLYQFFDLHIGVQYFVKRMIADWSLDKRR</sequence>
<organism evidence="1 2">
    <name type="scientific">Vibrio nigripulchritudo SOn1</name>
    <dbReference type="NCBI Taxonomy" id="1238450"/>
    <lineage>
        <taxon>Bacteria</taxon>
        <taxon>Pseudomonadati</taxon>
        <taxon>Pseudomonadota</taxon>
        <taxon>Gammaproteobacteria</taxon>
        <taxon>Vibrionales</taxon>
        <taxon>Vibrionaceae</taxon>
        <taxon>Vibrio</taxon>
    </lineage>
</organism>
<dbReference type="EMBL" id="CAOF01000045">
    <property type="protein sequence ID" value="CCO45157.1"/>
    <property type="molecule type" value="Genomic_DNA"/>
</dbReference>
<evidence type="ECO:0000313" key="2">
    <source>
        <dbReference type="Proteomes" id="UP000018211"/>
    </source>
</evidence>
<comment type="caution">
    <text evidence="1">The sequence shown here is derived from an EMBL/GenBank/DDBJ whole genome shotgun (WGS) entry which is preliminary data.</text>
</comment>
<name>A0AAV2VKD2_9VIBR</name>
<reference evidence="1 2" key="1">
    <citation type="journal article" date="2013" name="ISME J.">
        <title>Comparative genomics of pathogenic lineages of Vibrio nigripulchritudo identifies virulence-associated traits.</title>
        <authorList>
            <person name="Goudenege D."/>
            <person name="Labreuche Y."/>
            <person name="Krin E."/>
            <person name="Ansquer D."/>
            <person name="Mangenot S."/>
            <person name="Calteau A."/>
            <person name="Medigue C."/>
            <person name="Mazel D."/>
            <person name="Polz M.F."/>
            <person name="Le Roux F."/>
        </authorList>
    </citation>
    <scope>NUCLEOTIDE SEQUENCE [LARGE SCALE GENOMIC DNA]</scope>
    <source>
        <strain evidence="1 2">SOn1</strain>
    </source>
</reference>
<evidence type="ECO:0000313" key="1">
    <source>
        <dbReference type="EMBL" id="CCO45157.1"/>
    </source>
</evidence>
<proteinExistence type="predicted"/>
<gene>
    <name evidence="1" type="ORF">VIBNISOn1_1390036</name>
</gene>
<accession>A0AAV2VKD2</accession>
<dbReference type="Proteomes" id="UP000018211">
    <property type="component" value="Unassembled WGS sequence"/>
</dbReference>
<protein>
    <submittedName>
        <fullName evidence="1">Uncharacterized protein</fullName>
    </submittedName>
</protein>
<dbReference type="AlphaFoldDB" id="A0AAV2VKD2"/>